<name>A0A3R9PVE2_9BACT</name>
<dbReference type="RefSeq" id="WP_125487038.1">
    <property type="nucleotide sequence ID" value="NZ_RSDW01000001.1"/>
</dbReference>
<comment type="caution">
    <text evidence="1">The sequence shown here is derived from an EMBL/GenBank/DDBJ whole genome shotgun (WGS) entry which is preliminary data.</text>
</comment>
<dbReference type="Proteomes" id="UP000269669">
    <property type="component" value="Unassembled WGS sequence"/>
</dbReference>
<proteinExistence type="predicted"/>
<dbReference type="EMBL" id="RSDW01000001">
    <property type="protein sequence ID" value="RSL18720.1"/>
    <property type="molecule type" value="Genomic_DNA"/>
</dbReference>
<sequence>MIITPTFTSGFDTNFGSNATAAKEAWIAAAKVFTDAFSDDIHVNINVDAVTGTDVFGESSFWFVSISYADLFNQITAYASTQNDAIAIGPGGSMSSTDPTNGTGTWKLTRAQAKALGKIPDDMANDGGTTFGTGNAFTFSGPIAPNTFDFHGIAAHEIAEVMGRTGISGSNNTFSLIDCFAYTGPGKRSLKGGAGNFFSIDNGTTLLKQFNDSSVNHLDTRDWAGGTNDSFNQFENSGVVNPVSAVDLQVMDVIGYGRVNSIGSLIETVGHITFLRAHELGSGFGKAPNFLDAEVIVQLAEEPLLSFGFQLRTDQNAPTRLDMFDLLRSAFVGGRPIRLDYVTKGPRAGEIIRVANP</sequence>
<dbReference type="AlphaFoldDB" id="A0A3R9PVE2"/>
<evidence type="ECO:0000313" key="2">
    <source>
        <dbReference type="Proteomes" id="UP000269669"/>
    </source>
</evidence>
<keyword evidence="2" id="KW-1185">Reference proteome</keyword>
<evidence type="ECO:0000313" key="1">
    <source>
        <dbReference type="EMBL" id="RSL18720.1"/>
    </source>
</evidence>
<protein>
    <submittedName>
        <fullName evidence="1">Uncharacterized protein</fullName>
    </submittedName>
</protein>
<accession>A0A3R9PVE2</accession>
<reference evidence="1 2" key="1">
    <citation type="submission" date="2018-12" db="EMBL/GenBank/DDBJ databases">
        <title>Sequencing of bacterial isolates from soil warming experiment in Harvard Forest, Massachusetts, USA.</title>
        <authorList>
            <person name="Deangelis K."/>
        </authorList>
    </citation>
    <scope>NUCLEOTIDE SEQUENCE [LARGE SCALE GENOMIC DNA]</scope>
    <source>
        <strain evidence="1 2">EB153</strain>
    </source>
</reference>
<organism evidence="1 2">
    <name type="scientific">Edaphobacter aggregans</name>
    <dbReference type="NCBI Taxonomy" id="570835"/>
    <lineage>
        <taxon>Bacteria</taxon>
        <taxon>Pseudomonadati</taxon>
        <taxon>Acidobacteriota</taxon>
        <taxon>Terriglobia</taxon>
        <taxon>Terriglobales</taxon>
        <taxon>Acidobacteriaceae</taxon>
        <taxon>Edaphobacter</taxon>
    </lineage>
</organism>
<gene>
    <name evidence="1" type="ORF">EDE15_4319</name>
</gene>
<dbReference type="NCBIfam" id="NF038122">
    <property type="entry name" value="metallo_LGF"/>
    <property type="match status" value="1"/>
</dbReference>
<dbReference type="OrthoDB" id="8198236at2"/>